<proteinExistence type="predicted"/>
<comment type="caution">
    <text evidence="3">The sequence shown here is derived from an EMBL/GenBank/DDBJ whole genome shotgun (WGS) entry which is preliminary data.</text>
</comment>
<dbReference type="Gene3D" id="1.10.720.30">
    <property type="entry name" value="SAP domain"/>
    <property type="match status" value="1"/>
</dbReference>
<dbReference type="SUPFAM" id="SSF68906">
    <property type="entry name" value="SAP domain"/>
    <property type="match status" value="1"/>
</dbReference>
<feature type="region of interest" description="Disordered" evidence="1">
    <location>
        <begin position="52"/>
        <end position="76"/>
    </location>
</feature>
<sequence>MSSPCPILDNRPIDQWKVTELKEELKKRKLPIKGLKEDLIKRLDEALQIEREAAAEVSDGDEAKGLDGDVAEPNDSETVTVVAEVVDTIVKKSDEMVELEVSEKDNAGIAEPGNVEKIPEVVEKESNKIGNVDGVSIPVDISSSVPAADQEVEHKDFPAAIDSENVREELIVHASTIETTVTVTESVSKEVVSGQDSYSAEPQKVYGDAVTKQENEGSKVWLDIKESKPLVEGDLKPPCEDLMPNSCVPENQVSEVKPSVGSQVKSDSISNDYESINKKIELNDTIIADNVKLEQDVVKEEMVEEPSSKNDVPVNDESHSMDVEELPEKKAYIEGNSNNNESPDLNKTSSGDDVGYPEKLKLDRSSGDEPMEEDLLEYKQFDSKFNVDDLGDKGANVKVSILEEEITTAVVRHGLSSVKSGTCQVKDIPSVSPVEKRTFHDQATVGTNQPAKRQRRWYNEIVKGSDTQNSTVRSATTPKVEPVALKRNFSRFNSSGIDDAPKERIVPPSQRTPTNSLRIDRFLRPFTIKAVQELLGKNGNVINFWMDQIKTHCYVTYSSVEEATETRNAVYNLQWPPKGGHLLVAEYVDPQEVKMKLEAPPLPVASVSSDSKPPPATAASQPEPSPRQHREQPLVPASLPPPPPLSQLPPAVREQLPSPPPFAKKVHQPIVSVTLDDLFPKTRATPRIYYRPLSEEQVAAKLAAQGKSIKSVGH</sequence>
<dbReference type="SUPFAM" id="SSF54928">
    <property type="entry name" value="RNA-binding domain, RBD"/>
    <property type="match status" value="1"/>
</dbReference>
<dbReference type="PANTHER" id="PTHR47031:SF3">
    <property type="entry name" value="SAP DOMAIN-CONTAINING PROTEIN"/>
    <property type="match status" value="1"/>
</dbReference>
<feature type="region of interest" description="Disordered" evidence="1">
    <location>
        <begin position="604"/>
        <end position="667"/>
    </location>
</feature>
<dbReference type="PANTHER" id="PTHR47031">
    <property type="entry name" value="SAP DNA-BINDING DOMAIN-CONTAINING PROTEIN"/>
    <property type="match status" value="1"/>
</dbReference>
<feature type="region of interest" description="Disordered" evidence="1">
    <location>
        <begin position="300"/>
        <end position="322"/>
    </location>
</feature>
<feature type="compositionally biased region" description="Pro residues" evidence="1">
    <location>
        <begin position="638"/>
        <end position="647"/>
    </location>
</feature>
<dbReference type="Proteomes" id="UP001372338">
    <property type="component" value="Unassembled WGS sequence"/>
</dbReference>
<dbReference type="InterPro" id="IPR034257">
    <property type="entry name" value="Acinus_RRM"/>
</dbReference>
<evidence type="ECO:0000313" key="3">
    <source>
        <dbReference type="EMBL" id="KAK7247465.1"/>
    </source>
</evidence>
<keyword evidence="4" id="KW-1185">Reference proteome</keyword>
<dbReference type="Pfam" id="PF02037">
    <property type="entry name" value="SAP"/>
    <property type="match status" value="1"/>
</dbReference>
<evidence type="ECO:0000313" key="4">
    <source>
        <dbReference type="Proteomes" id="UP001372338"/>
    </source>
</evidence>
<gene>
    <name evidence="3" type="ORF">RIF29_42348</name>
</gene>
<feature type="region of interest" description="Disordered" evidence="1">
    <location>
        <begin position="334"/>
        <end position="370"/>
    </location>
</feature>
<dbReference type="AlphaFoldDB" id="A0AAN9ECB3"/>
<protein>
    <recommendedName>
        <fullName evidence="2">SAP domain-containing protein</fullName>
    </recommendedName>
</protein>
<feature type="compositionally biased region" description="Polar residues" evidence="1">
    <location>
        <begin position="335"/>
        <end position="351"/>
    </location>
</feature>
<feature type="compositionally biased region" description="Basic and acidic residues" evidence="1">
    <location>
        <begin position="356"/>
        <end position="367"/>
    </location>
</feature>
<evidence type="ECO:0000256" key="1">
    <source>
        <dbReference type="SAM" id="MobiDB-lite"/>
    </source>
</evidence>
<dbReference type="Pfam" id="PF16294">
    <property type="entry name" value="RSB_motif"/>
    <property type="match status" value="1"/>
</dbReference>
<name>A0AAN9ECB3_CROPI</name>
<feature type="domain" description="SAP" evidence="2">
    <location>
        <begin position="13"/>
        <end position="47"/>
    </location>
</feature>
<evidence type="ECO:0000259" key="2">
    <source>
        <dbReference type="PROSITE" id="PS50800"/>
    </source>
</evidence>
<organism evidence="3 4">
    <name type="scientific">Crotalaria pallida</name>
    <name type="common">Smooth rattlebox</name>
    <name type="synonym">Crotalaria striata</name>
    <dbReference type="NCBI Taxonomy" id="3830"/>
    <lineage>
        <taxon>Eukaryota</taxon>
        <taxon>Viridiplantae</taxon>
        <taxon>Streptophyta</taxon>
        <taxon>Embryophyta</taxon>
        <taxon>Tracheophyta</taxon>
        <taxon>Spermatophyta</taxon>
        <taxon>Magnoliopsida</taxon>
        <taxon>eudicotyledons</taxon>
        <taxon>Gunneridae</taxon>
        <taxon>Pentapetalae</taxon>
        <taxon>rosids</taxon>
        <taxon>fabids</taxon>
        <taxon>Fabales</taxon>
        <taxon>Fabaceae</taxon>
        <taxon>Papilionoideae</taxon>
        <taxon>50 kb inversion clade</taxon>
        <taxon>genistoids sensu lato</taxon>
        <taxon>core genistoids</taxon>
        <taxon>Crotalarieae</taxon>
        <taxon>Crotalaria</taxon>
    </lineage>
</organism>
<dbReference type="CDD" id="cd12432">
    <property type="entry name" value="RRM_ACINU"/>
    <property type="match status" value="1"/>
</dbReference>
<dbReference type="InterPro" id="IPR032552">
    <property type="entry name" value="RSB_motif"/>
</dbReference>
<dbReference type="PROSITE" id="PS50800">
    <property type="entry name" value="SAP"/>
    <property type="match status" value="1"/>
</dbReference>
<dbReference type="InterPro" id="IPR003034">
    <property type="entry name" value="SAP_dom"/>
</dbReference>
<dbReference type="SMART" id="SM00513">
    <property type="entry name" value="SAP"/>
    <property type="match status" value="1"/>
</dbReference>
<dbReference type="GO" id="GO:0003676">
    <property type="term" value="F:nucleic acid binding"/>
    <property type="evidence" value="ECO:0007669"/>
    <property type="project" value="InterPro"/>
</dbReference>
<dbReference type="InterPro" id="IPR035979">
    <property type="entry name" value="RBD_domain_sf"/>
</dbReference>
<accession>A0AAN9ECB3</accession>
<dbReference type="EMBL" id="JAYWIO010000008">
    <property type="protein sequence ID" value="KAK7247465.1"/>
    <property type="molecule type" value="Genomic_DNA"/>
</dbReference>
<dbReference type="InterPro" id="IPR036361">
    <property type="entry name" value="SAP_dom_sf"/>
</dbReference>
<reference evidence="3 4" key="1">
    <citation type="submission" date="2024-01" db="EMBL/GenBank/DDBJ databases">
        <title>The genomes of 5 underutilized Papilionoideae crops provide insights into root nodulation and disease resistanc.</title>
        <authorList>
            <person name="Yuan L."/>
        </authorList>
    </citation>
    <scope>NUCLEOTIDE SEQUENCE [LARGE SCALE GENOMIC DNA]</scope>
    <source>
        <strain evidence="3">ZHUSHIDOU_FW_LH</strain>
        <tissue evidence="3">Leaf</tissue>
    </source>
</reference>